<evidence type="ECO:0000313" key="2">
    <source>
        <dbReference type="EMBL" id="EGV19997.1"/>
    </source>
</evidence>
<dbReference type="Proteomes" id="UP000005459">
    <property type="component" value="Unassembled WGS sequence"/>
</dbReference>
<dbReference type="Gene3D" id="3.40.50.150">
    <property type="entry name" value="Vaccinia Virus protein VP39"/>
    <property type="match status" value="1"/>
</dbReference>
<name>F9U6X1_9GAMM</name>
<evidence type="ECO:0000256" key="1">
    <source>
        <dbReference type="SAM" id="MobiDB-lite"/>
    </source>
</evidence>
<dbReference type="InterPro" id="IPR029063">
    <property type="entry name" value="SAM-dependent_MTases_sf"/>
</dbReference>
<dbReference type="CDD" id="cd02440">
    <property type="entry name" value="AdoMet_MTases"/>
    <property type="match status" value="1"/>
</dbReference>
<protein>
    <submittedName>
        <fullName evidence="2">Methyltransferase type 11</fullName>
    </submittedName>
</protein>
<dbReference type="OrthoDB" id="9779941at2"/>
<feature type="region of interest" description="Disordered" evidence="1">
    <location>
        <begin position="46"/>
        <end position="71"/>
    </location>
</feature>
<reference evidence="2 3" key="1">
    <citation type="submission" date="2011-06" db="EMBL/GenBank/DDBJ databases">
        <title>The draft genome of Thiocapsa marina 5811.</title>
        <authorList>
            <consortium name="US DOE Joint Genome Institute (JGI-PGF)"/>
            <person name="Lucas S."/>
            <person name="Han J."/>
            <person name="Cheng J.-F."/>
            <person name="Goodwin L."/>
            <person name="Pitluck S."/>
            <person name="Peters L."/>
            <person name="Land M.L."/>
            <person name="Hauser L."/>
            <person name="Vogl K."/>
            <person name="Liu Z."/>
            <person name="Imhoff J."/>
            <person name="Thiel V."/>
            <person name="Frigaard N.-U."/>
            <person name="Bryant D."/>
            <person name="Woyke T.J."/>
        </authorList>
    </citation>
    <scope>NUCLEOTIDE SEQUENCE [LARGE SCALE GENOMIC DNA]</scope>
    <source>
        <strain evidence="2 3">5811</strain>
    </source>
</reference>
<dbReference type="AlphaFoldDB" id="F9U6X1"/>
<dbReference type="EMBL" id="AFWV01000002">
    <property type="protein sequence ID" value="EGV19997.1"/>
    <property type="molecule type" value="Genomic_DNA"/>
</dbReference>
<feature type="compositionally biased region" description="Basic and acidic residues" evidence="1">
    <location>
        <begin position="47"/>
        <end position="64"/>
    </location>
</feature>
<evidence type="ECO:0000313" key="3">
    <source>
        <dbReference type="Proteomes" id="UP000005459"/>
    </source>
</evidence>
<dbReference type="eggNOG" id="COG4106">
    <property type="taxonomic scope" value="Bacteria"/>
</dbReference>
<sequence>MPKHITSVIDNFRGDPSETYSVRCIESFRTVDRIFRALADDSVDPTEGTKIEARADVESDRPDPEPTTQASVQTRWRFDQEVAENFPVEARQNIPDYARVLDVCIEVADMFLEKDAPVIDVGCALGEALKRLYARGYRRLYGIDNSSDMLARAFNTTDRAITYILSDKFSSEHGPYRLVTANWTLHFIKQREAYLRDIHAALEDGGFLVLTEKVMLSSMMDRLYKQFKLDAGLSQDYIDYKEEALKDVLVTYPLDWYLVKLRQIGFRSVEILNARLSFVTFLARK</sequence>
<keyword evidence="2" id="KW-0808">Transferase</keyword>
<dbReference type="Pfam" id="PF13489">
    <property type="entry name" value="Methyltransf_23"/>
    <property type="match status" value="1"/>
</dbReference>
<keyword evidence="2" id="KW-0489">Methyltransferase</keyword>
<dbReference type="PANTHER" id="PTHR43861">
    <property type="entry name" value="TRANS-ACONITATE 2-METHYLTRANSFERASE-RELATED"/>
    <property type="match status" value="1"/>
</dbReference>
<gene>
    <name evidence="2" type="ORF">ThimaDRAFT_0673</name>
</gene>
<dbReference type="STRING" id="768671.ThimaDRAFT_0673"/>
<keyword evidence="3" id="KW-1185">Reference proteome</keyword>
<dbReference type="RefSeq" id="WP_007191550.1">
    <property type="nucleotide sequence ID" value="NZ_AFWV01000002.1"/>
</dbReference>
<proteinExistence type="predicted"/>
<organism evidence="2 3">
    <name type="scientific">Thiocapsa marina 5811</name>
    <dbReference type="NCBI Taxonomy" id="768671"/>
    <lineage>
        <taxon>Bacteria</taxon>
        <taxon>Pseudomonadati</taxon>
        <taxon>Pseudomonadota</taxon>
        <taxon>Gammaproteobacteria</taxon>
        <taxon>Chromatiales</taxon>
        <taxon>Chromatiaceae</taxon>
        <taxon>Thiocapsa</taxon>
    </lineage>
</organism>
<accession>F9U6X1</accession>
<dbReference type="GO" id="GO:0008168">
    <property type="term" value="F:methyltransferase activity"/>
    <property type="evidence" value="ECO:0007669"/>
    <property type="project" value="UniProtKB-KW"/>
</dbReference>
<dbReference type="GO" id="GO:0032259">
    <property type="term" value="P:methylation"/>
    <property type="evidence" value="ECO:0007669"/>
    <property type="project" value="UniProtKB-KW"/>
</dbReference>
<dbReference type="SUPFAM" id="SSF53335">
    <property type="entry name" value="S-adenosyl-L-methionine-dependent methyltransferases"/>
    <property type="match status" value="1"/>
</dbReference>